<evidence type="ECO:0000256" key="5">
    <source>
        <dbReference type="ARBA" id="ARBA00022741"/>
    </source>
</evidence>
<evidence type="ECO:0000256" key="3">
    <source>
        <dbReference type="ARBA" id="ARBA00011296"/>
    </source>
</evidence>
<dbReference type="CDD" id="cd22332">
    <property type="entry name" value="HsdR_N"/>
    <property type="match status" value="1"/>
</dbReference>
<evidence type="ECO:0000313" key="14">
    <source>
        <dbReference type="Proteomes" id="UP000050823"/>
    </source>
</evidence>
<dbReference type="InterPro" id="IPR014001">
    <property type="entry name" value="Helicase_ATP-bd"/>
</dbReference>
<dbReference type="GO" id="GO:0009307">
    <property type="term" value="P:DNA restriction-modification system"/>
    <property type="evidence" value="ECO:0007669"/>
    <property type="project" value="UniProtKB-KW"/>
</dbReference>
<comment type="catalytic activity">
    <reaction evidence="1 11">
        <text>Endonucleolytic cleavage of DNA to give random double-stranded fragments with terminal 5'-phosphates, ATP is simultaneously hydrolyzed.</text>
        <dbReference type="EC" id="3.1.21.3"/>
    </reaction>
</comment>
<dbReference type="RefSeq" id="WP_057908438.1">
    <property type="nucleotide sequence ID" value="NZ_AYZB01000035.1"/>
</dbReference>
<keyword evidence="6 11" id="KW-0680">Restriction system</keyword>
<keyword evidence="10 11" id="KW-0238">DNA-binding</keyword>
<dbReference type="PANTHER" id="PTHR30195:SF16">
    <property type="entry name" value="TYPE I RESTRICTION ENZYME ENDONUCLEASE SUBUNIT"/>
    <property type="match status" value="1"/>
</dbReference>
<keyword evidence="4" id="KW-0540">Nuclease</keyword>
<comment type="subunit">
    <text evidence="3 11">The type I restriction/modification system is composed of three polypeptides R, M and S.</text>
</comment>
<evidence type="ECO:0000256" key="11">
    <source>
        <dbReference type="RuleBase" id="RU364115"/>
    </source>
</evidence>
<dbReference type="InterPro" id="IPR004473">
    <property type="entry name" value="Restrct_endonuc_typeI_HsdR"/>
</dbReference>
<evidence type="ECO:0000256" key="9">
    <source>
        <dbReference type="ARBA" id="ARBA00022840"/>
    </source>
</evidence>
<keyword evidence="7" id="KW-0255">Endonuclease</keyword>
<dbReference type="GO" id="GO:0005524">
    <property type="term" value="F:ATP binding"/>
    <property type="evidence" value="ECO:0007669"/>
    <property type="project" value="UniProtKB-KW"/>
</dbReference>
<comment type="function">
    <text evidence="11">Subunit R is required for both nuclease and ATPase activities, but not for modification.</text>
</comment>
<dbReference type="GO" id="GO:0009035">
    <property type="term" value="F:type I site-specific deoxyribonuclease activity"/>
    <property type="evidence" value="ECO:0007669"/>
    <property type="project" value="UniProtKB-EC"/>
</dbReference>
<dbReference type="InterPro" id="IPR007409">
    <property type="entry name" value="Restrct_endonuc_type1_HsdR_N"/>
</dbReference>
<dbReference type="SUPFAM" id="SSF52540">
    <property type="entry name" value="P-loop containing nucleoside triphosphate hydrolases"/>
    <property type="match status" value="1"/>
</dbReference>
<evidence type="ECO:0000256" key="7">
    <source>
        <dbReference type="ARBA" id="ARBA00022759"/>
    </source>
</evidence>
<protein>
    <recommendedName>
        <fullName evidence="11">Type I restriction enzyme endonuclease subunit</fullName>
        <shortName evidence="11">R protein</shortName>
        <ecNumber evidence="11">3.1.21.3</ecNumber>
    </recommendedName>
    <alternativeName>
        <fullName evidence="11">Type-1 restriction enzyme R protein</fullName>
    </alternativeName>
</protein>
<accession>A0AA89KXE0</accession>
<comment type="similarity">
    <text evidence="2 11">Belongs to the HsdR family.</text>
</comment>
<dbReference type="Gene3D" id="3.90.1570.50">
    <property type="match status" value="1"/>
</dbReference>
<name>A0AA89KXE0_9LACO</name>
<dbReference type="Pfam" id="PF04313">
    <property type="entry name" value="HSDR_N"/>
    <property type="match status" value="1"/>
</dbReference>
<evidence type="ECO:0000256" key="8">
    <source>
        <dbReference type="ARBA" id="ARBA00022801"/>
    </source>
</evidence>
<keyword evidence="9 11" id="KW-0067">ATP-binding</keyword>
<comment type="caution">
    <text evidence="13">The sequence shown here is derived from an EMBL/GenBank/DDBJ whole genome shotgun (WGS) entry which is preliminary data.</text>
</comment>
<dbReference type="PROSITE" id="PS51192">
    <property type="entry name" value="HELICASE_ATP_BIND_1"/>
    <property type="match status" value="1"/>
</dbReference>
<gene>
    <name evidence="13" type="ORF">FC90_GL001064</name>
</gene>
<evidence type="ECO:0000313" key="13">
    <source>
        <dbReference type="EMBL" id="KRM22461.1"/>
    </source>
</evidence>
<evidence type="ECO:0000256" key="10">
    <source>
        <dbReference type="ARBA" id="ARBA00023125"/>
    </source>
</evidence>
<dbReference type="Pfam" id="PF22679">
    <property type="entry name" value="T1R_D3-like"/>
    <property type="match status" value="1"/>
</dbReference>
<keyword evidence="5 11" id="KW-0547">Nucleotide-binding</keyword>
<sequence length="1005" mass="115202">MAEDKFENAVITKLQDEGWDYRKDLSNKNTDVLYQHWRDIINRNNRIKLDNKLLSDDEFQSLVTELNKNKTPYDSQLMLAGAGGIGTIPLMRDDGSQLEIEIFYGDEVAGGRSQYEVVNQITFDKLPFTLSKKRRVDILLLINGLPVAHIEEKDESLQNQWNAFEQFQKYAGDGMYEGLFSFVQVQFILSQHSAHYFARPKNPTAEAYNKDFVFGWRDNHGADITDTMEFIHQVIDIPALHRLVTVNMIPDAANDNLMVMRSYQIQATRAILDRMKQMNANNFVEKGGGYIWHTTGSGKTVTSFKVAQLLASMPKVRNVLFVVDRVDLVNQTFENFKAYAYTTFKKRIKVVNGHQLKRELSRNDASHIYLITVQGLDKAVKSGKFTSDDRMVILMDEAHRSASGDSVKRIKTALPNTTWFGFTGTPNFYSDEINDVTTSKNISTHDIFGPRLHRYTIKDAIGDGNVLGFDVTYYQSQAEIDKQDDLTEQELEKELYTSLPYRQSVVQDIVDHWQDTSAGPIEMGVRKPNQFQGIFAVSGKQAVAAYYNLFRKLAPNLRVAMTYSRDEDNGAGTSNLQQSLKDAMENYSEFYGTQNFLESNDPERLYLNDLSKRIARKKPYNRNNDQDRLDLIIVSDQLLTGFDSKYLNIIYMDKILKEGMLIQAMSRTNRTINRNAKPHGKVRFYRKGEVMEENVKRALVIYTKGGNDSASDSEKDPDESEQQDLFNKKILAPKPATQIEKLAPQIKRLKELSGDDFSQIPRSEKEKQEFVTLGAEINHKVQRLIQGGYVIGTEVDRLDQNGKETGEKITLPITNVDEFSAFQARLNDVNETLPDEIKVNLSHIKISIQAYANEIIDYDALVDLLNQYIDVTIEENRKSVEDHIVSMDENGRNEINEVLDGIEDGTYQKHFDTESLKATRKKIRSNQEELKIRRWSADKNYNGNIIYEAYELYLPSVGLNDNPKLNDKLQEIETKENIGFFETADFEDELMKLYESLSNNQYLGE</sequence>
<dbReference type="InterPro" id="IPR027417">
    <property type="entry name" value="P-loop_NTPase"/>
</dbReference>
<dbReference type="EC" id="3.1.21.3" evidence="11"/>
<reference evidence="13 14" key="1">
    <citation type="journal article" date="2015" name="Genome Announc.">
        <title>Expanding the biotechnology potential of lactobacilli through comparative genomics of 213 strains and associated genera.</title>
        <authorList>
            <person name="Sun Z."/>
            <person name="Harris H.M."/>
            <person name="McCann A."/>
            <person name="Guo C."/>
            <person name="Argimon S."/>
            <person name="Zhang W."/>
            <person name="Yang X."/>
            <person name="Jeffery I.B."/>
            <person name="Cooney J.C."/>
            <person name="Kagawa T.F."/>
            <person name="Liu W."/>
            <person name="Song Y."/>
            <person name="Salvetti E."/>
            <person name="Wrobel A."/>
            <person name="Rasinkangas P."/>
            <person name="Parkhill J."/>
            <person name="Rea M.C."/>
            <person name="O'Sullivan O."/>
            <person name="Ritari J."/>
            <person name="Douillard F.P."/>
            <person name="Paul Ross R."/>
            <person name="Yang R."/>
            <person name="Briner A.E."/>
            <person name="Felis G.E."/>
            <person name="de Vos W.M."/>
            <person name="Barrangou R."/>
            <person name="Klaenhammer T.R."/>
            <person name="Caufield P.W."/>
            <person name="Cui Y."/>
            <person name="Zhang H."/>
            <person name="O'Toole P.W."/>
        </authorList>
    </citation>
    <scope>NUCLEOTIDE SEQUENCE [LARGE SCALE GENOMIC DNA]</scope>
    <source>
        <strain evidence="13 14">DSM 20719</strain>
    </source>
</reference>
<evidence type="ECO:0000259" key="12">
    <source>
        <dbReference type="PROSITE" id="PS51192"/>
    </source>
</evidence>
<dbReference type="SMART" id="SM00487">
    <property type="entry name" value="DEXDc"/>
    <property type="match status" value="1"/>
</dbReference>
<dbReference type="InterPro" id="IPR051268">
    <property type="entry name" value="Type-I_R_enzyme_R_subunit"/>
</dbReference>
<dbReference type="EMBL" id="AYZB01000035">
    <property type="protein sequence ID" value="KRM22461.1"/>
    <property type="molecule type" value="Genomic_DNA"/>
</dbReference>
<proteinExistence type="inferred from homology"/>
<keyword evidence="8 11" id="KW-0378">Hydrolase</keyword>
<feature type="domain" description="Helicase ATP-binding" evidence="12">
    <location>
        <begin position="280"/>
        <end position="444"/>
    </location>
</feature>
<dbReference type="Gene3D" id="3.40.50.300">
    <property type="entry name" value="P-loop containing nucleotide triphosphate hydrolases"/>
    <property type="match status" value="2"/>
</dbReference>
<dbReference type="InterPro" id="IPR040980">
    <property type="entry name" value="SWI2_SNF2"/>
</dbReference>
<organism evidence="13 14">
    <name type="scientific">Latilactobacillus graminis DSM 20719</name>
    <dbReference type="NCBI Taxonomy" id="1423752"/>
    <lineage>
        <taxon>Bacteria</taxon>
        <taxon>Bacillati</taxon>
        <taxon>Bacillota</taxon>
        <taxon>Bacilli</taxon>
        <taxon>Lactobacillales</taxon>
        <taxon>Lactobacillaceae</taxon>
        <taxon>Latilactobacillus</taxon>
    </lineage>
</organism>
<dbReference type="AlphaFoldDB" id="A0AA89KXE0"/>
<evidence type="ECO:0000256" key="4">
    <source>
        <dbReference type="ARBA" id="ARBA00022722"/>
    </source>
</evidence>
<dbReference type="Proteomes" id="UP000050823">
    <property type="component" value="Unassembled WGS sequence"/>
</dbReference>
<dbReference type="GO" id="GO:0003677">
    <property type="term" value="F:DNA binding"/>
    <property type="evidence" value="ECO:0007669"/>
    <property type="project" value="UniProtKB-KW"/>
</dbReference>
<evidence type="ECO:0000256" key="2">
    <source>
        <dbReference type="ARBA" id="ARBA00008598"/>
    </source>
</evidence>
<evidence type="ECO:0000256" key="1">
    <source>
        <dbReference type="ARBA" id="ARBA00000851"/>
    </source>
</evidence>
<dbReference type="InterPro" id="IPR055180">
    <property type="entry name" value="HsdR_RecA-like_helicase_dom_2"/>
</dbReference>
<dbReference type="Pfam" id="PF18766">
    <property type="entry name" value="SWI2_SNF2"/>
    <property type="match status" value="1"/>
</dbReference>
<dbReference type="PANTHER" id="PTHR30195">
    <property type="entry name" value="TYPE I SITE-SPECIFIC DEOXYRIBONUCLEASE PROTEIN SUBUNIT M AND R"/>
    <property type="match status" value="1"/>
</dbReference>
<dbReference type="NCBIfam" id="TIGR00348">
    <property type="entry name" value="hsdR"/>
    <property type="match status" value="1"/>
</dbReference>
<evidence type="ECO:0000256" key="6">
    <source>
        <dbReference type="ARBA" id="ARBA00022747"/>
    </source>
</evidence>